<evidence type="ECO:0000256" key="4">
    <source>
        <dbReference type="ARBA" id="ARBA00022692"/>
    </source>
</evidence>
<evidence type="ECO:0000256" key="8">
    <source>
        <dbReference type="SAM" id="Phobius"/>
    </source>
</evidence>
<dbReference type="Proteomes" id="UP001194468">
    <property type="component" value="Unassembled WGS sequence"/>
</dbReference>
<evidence type="ECO:0000256" key="2">
    <source>
        <dbReference type="ARBA" id="ARBA00008807"/>
    </source>
</evidence>
<evidence type="ECO:0000313" key="9">
    <source>
        <dbReference type="EMBL" id="KAF8422346.1"/>
    </source>
</evidence>
<evidence type="ECO:0000256" key="7">
    <source>
        <dbReference type="SAM" id="MobiDB-lite"/>
    </source>
</evidence>
<dbReference type="GO" id="GO:0035673">
    <property type="term" value="F:oligopeptide transmembrane transporter activity"/>
    <property type="evidence" value="ECO:0007669"/>
    <property type="project" value="InterPro"/>
</dbReference>
<dbReference type="Pfam" id="PF03169">
    <property type="entry name" value="OPT"/>
    <property type="match status" value="1"/>
</dbReference>
<organism evidence="9 10">
    <name type="scientific">Boletus edulis BED1</name>
    <dbReference type="NCBI Taxonomy" id="1328754"/>
    <lineage>
        <taxon>Eukaryota</taxon>
        <taxon>Fungi</taxon>
        <taxon>Dikarya</taxon>
        <taxon>Basidiomycota</taxon>
        <taxon>Agaricomycotina</taxon>
        <taxon>Agaricomycetes</taxon>
        <taxon>Agaricomycetidae</taxon>
        <taxon>Boletales</taxon>
        <taxon>Boletineae</taxon>
        <taxon>Boletaceae</taxon>
        <taxon>Boletoideae</taxon>
        <taxon>Boletus</taxon>
    </lineage>
</organism>
<keyword evidence="10" id="KW-1185">Reference proteome</keyword>
<accession>A0AAD4BDU9</accession>
<gene>
    <name evidence="9" type="ORF">L210DRAFT_3509951</name>
</gene>
<feature type="transmembrane region" description="Helical" evidence="8">
    <location>
        <begin position="139"/>
        <end position="158"/>
    </location>
</feature>
<dbReference type="InterPro" id="IPR004813">
    <property type="entry name" value="OPT"/>
</dbReference>
<dbReference type="Gene3D" id="1.10.1370.10">
    <property type="entry name" value="Neurolysin, domain 3"/>
    <property type="match status" value="1"/>
</dbReference>
<comment type="caution">
    <text evidence="9">The sequence shown here is derived from an EMBL/GenBank/DDBJ whole genome shotgun (WGS) entry which is preliminary data.</text>
</comment>
<feature type="region of interest" description="Disordered" evidence="7">
    <location>
        <begin position="84"/>
        <end position="103"/>
    </location>
</feature>
<sequence length="453" mass="50588">MITIAHPFPRIRTWTRHLWYRTSAGTRDEVIYEAGVPSGREGHLPLYSHEKEKYSASSSSENEKAKMGADVEVALVDQAENDEGLTGASRTINTDDPFPIDPHSPVEERQFTLRAVLVGCALGAIIAASNVYLGLKTSFTFGAGLFGSIFGFAILKPLSTSAPGAPSYLGGGYFGPKENNVAQAPPARSDCFSLLAFPWRTNSVFSTRILWDWHLFYTLSRIGWTSVINAESWGWIWEWTPAFIGAVLTGINASYSFFGREFPGMGHRWTHHRQYGQGWSGVESYMIVVVSHSRTNNSMVFQSVVRSYLQVPIFKYANDPKTRETTQQAFDNRLANNVGYLNTALRLRRQIAEILQYDSWADYITEVKMVKSAANAKKVTQASFSGHSGMQFIGFCSVIETIWAVDDSATTKISLPFYRHTVDKSGRLDYTHTALALNRVMKSVNILLDQQVL</sequence>
<dbReference type="EMBL" id="WHUW01000126">
    <property type="protein sequence ID" value="KAF8422346.1"/>
    <property type="molecule type" value="Genomic_DNA"/>
</dbReference>
<keyword evidence="6 8" id="KW-0472">Membrane</keyword>
<protein>
    <submittedName>
        <fullName evidence="9">Uncharacterized protein</fullName>
    </submittedName>
</protein>
<evidence type="ECO:0000313" key="10">
    <source>
        <dbReference type="Proteomes" id="UP001194468"/>
    </source>
</evidence>
<keyword evidence="5 8" id="KW-1133">Transmembrane helix</keyword>
<evidence type="ECO:0000256" key="1">
    <source>
        <dbReference type="ARBA" id="ARBA00004141"/>
    </source>
</evidence>
<dbReference type="InterPro" id="IPR024077">
    <property type="entry name" value="Neurolysin/TOP_dom2"/>
</dbReference>
<comment type="similarity">
    <text evidence="2">Belongs to the oligopeptide OPT transporter family.</text>
</comment>
<keyword evidence="3" id="KW-0813">Transport</keyword>
<feature type="transmembrane region" description="Helical" evidence="8">
    <location>
        <begin position="111"/>
        <end position="133"/>
    </location>
</feature>
<evidence type="ECO:0000256" key="3">
    <source>
        <dbReference type="ARBA" id="ARBA00022448"/>
    </source>
</evidence>
<dbReference type="SUPFAM" id="SSF55486">
    <property type="entry name" value="Metalloproteases ('zincins'), catalytic domain"/>
    <property type="match status" value="1"/>
</dbReference>
<reference evidence="9" key="1">
    <citation type="submission" date="2019-10" db="EMBL/GenBank/DDBJ databases">
        <authorList>
            <consortium name="DOE Joint Genome Institute"/>
            <person name="Kuo A."/>
            <person name="Miyauchi S."/>
            <person name="Kiss E."/>
            <person name="Drula E."/>
            <person name="Kohler A."/>
            <person name="Sanchez-Garcia M."/>
            <person name="Andreopoulos B."/>
            <person name="Barry K.W."/>
            <person name="Bonito G."/>
            <person name="Buee M."/>
            <person name="Carver A."/>
            <person name="Chen C."/>
            <person name="Cichocki N."/>
            <person name="Clum A."/>
            <person name="Culley D."/>
            <person name="Crous P.W."/>
            <person name="Fauchery L."/>
            <person name="Girlanda M."/>
            <person name="Hayes R."/>
            <person name="Keri Z."/>
            <person name="LaButti K."/>
            <person name="Lipzen A."/>
            <person name="Lombard V."/>
            <person name="Magnuson J."/>
            <person name="Maillard F."/>
            <person name="Morin E."/>
            <person name="Murat C."/>
            <person name="Nolan M."/>
            <person name="Ohm R."/>
            <person name="Pangilinan J."/>
            <person name="Pereira M."/>
            <person name="Perotto S."/>
            <person name="Peter M."/>
            <person name="Riley R."/>
            <person name="Sitrit Y."/>
            <person name="Stielow B."/>
            <person name="Szollosi G."/>
            <person name="Zifcakova L."/>
            <person name="Stursova M."/>
            <person name="Spatafora J.W."/>
            <person name="Tedersoo L."/>
            <person name="Vaario L.-M."/>
            <person name="Yamada A."/>
            <person name="Yan M."/>
            <person name="Wang P."/>
            <person name="Xu J."/>
            <person name="Bruns T."/>
            <person name="Baldrian P."/>
            <person name="Vilgalys R."/>
            <person name="Henrissat B."/>
            <person name="Grigoriev I.V."/>
            <person name="Hibbett D."/>
            <person name="Nagy L.G."/>
            <person name="Martin F.M."/>
        </authorList>
    </citation>
    <scope>NUCLEOTIDE SEQUENCE</scope>
    <source>
        <strain evidence="9">BED1</strain>
    </source>
</reference>
<reference evidence="9" key="2">
    <citation type="journal article" date="2020" name="Nat. Commun.">
        <title>Large-scale genome sequencing of mycorrhizal fungi provides insights into the early evolution of symbiotic traits.</title>
        <authorList>
            <person name="Miyauchi S."/>
            <person name="Kiss E."/>
            <person name="Kuo A."/>
            <person name="Drula E."/>
            <person name="Kohler A."/>
            <person name="Sanchez-Garcia M."/>
            <person name="Morin E."/>
            <person name="Andreopoulos B."/>
            <person name="Barry K.W."/>
            <person name="Bonito G."/>
            <person name="Buee M."/>
            <person name="Carver A."/>
            <person name="Chen C."/>
            <person name="Cichocki N."/>
            <person name="Clum A."/>
            <person name="Culley D."/>
            <person name="Crous P.W."/>
            <person name="Fauchery L."/>
            <person name="Girlanda M."/>
            <person name="Hayes R.D."/>
            <person name="Keri Z."/>
            <person name="LaButti K."/>
            <person name="Lipzen A."/>
            <person name="Lombard V."/>
            <person name="Magnuson J."/>
            <person name="Maillard F."/>
            <person name="Murat C."/>
            <person name="Nolan M."/>
            <person name="Ohm R.A."/>
            <person name="Pangilinan J."/>
            <person name="Pereira M.F."/>
            <person name="Perotto S."/>
            <person name="Peter M."/>
            <person name="Pfister S."/>
            <person name="Riley R."/>
            <person name="Sitrit Y."/>
            <person name="Stielow J.B."/>
            <person name="Szollosi G."/>
            <person name="Zifcakova L."/>
            <person name="Stursova M."/>
            <person name="Spatafora J.W."/>
            <person name="Tedersoo L."/>
            <person name="Vaario L.M."/>
            <person name="Yamada A."/>
            <person name="Yan M."/>
            <person name="Wang P."/>
            <person name="Xu J."/>
            <person name="Bruns T."/>
            <person name="Baldrian P."/>
            <person name="Vilgalys R."/>
            <person name="Dunand C."/>
            <person name="Henrissat B."/>
            <person name="Grigoriev I.V."/>
            <person name="Hibbett D."/>
            <person name="Nagy L.G."/>
            <person name="Martin F.M."/>
        </authorList>
    </citation>
    <scope>NUCLEOTIDE SEQUENCE</scope>
    <source>
        <strain evidence="9">BED1</strain>
    </source>
</reference>
<evidence type="ECO:0000256" key="6">
    <source>
        <dbReference type="ARBA" id="ARBA00023136"/>
    </source>
</evidence>
<comment type="subcellular location">
    <subcellularLocation>
        <location evidence="1">Membrane</location>
        <topology evidence="1">Multi-pass membrane protein</topology>
    </subcellularLocation>
</comment>
<proteinExistence type="inferred from homology"/>
<dbReference type="GO" id="GO:0016020">
    <property type="term" value="C:membrane"/>
    <property type="evidence" value="ECO:0007669"/>
    <property type="project" value="UniProtKB-SubCell"/>
</dbReference>
<evidence type="ECO:0000256" key="5">
    <source>
        <dbReference type="ARBA" id="ARBA00022989"/>
    </source>
</evidence>
<name>A0AAD4BDU9_BOLED</name>
<keyword evidence="4 8" id="KW-0812">Transmembrane</keyword>
<dbReference type="AlphaFoldDB" id="A0AAD4BDU9"/>